<gene>
    <name evidence="1" type="ORF">N7G274_002650</name>
</gene>
<keyword evidence="2" id="KW-1185">Reference proteome</keyword>
<sequence>MGHSIKTLCHERLFSNPPTNMAMPDTNNSLVNVPKTKKHIALSKEIAIPKTITFPTPKTPIRYPSPTSLVSRILNQ</sequence>
<reference evidence="1 2" key="1">
    <citation type="submission" date="2024-09" db="EMBL/GenBank/DDBJ databases">
        <title>Rethinking Asexuality: The Enigmatic Case of Functional Sexual Genes in Lepraria (Stereocaulaceae).</title>
        <authorList>
            <person name="Doellman M."/>
            <person name="Sun Y."/>
            <person name="Barcenas-Pena A."/>
            <person name="Lumbsch H.T."/>
            <person name="Grewe F."/>
        </authorList>
    </citation>
    <scope>NUCLEOTIDE SEQUENCE [LARGE SCALE GENOMIC DNA]</scope>
    <source>
        <strain evidence="1 2">Mercado 3170</strain>
    </source>
</reference>
<dbReference type="Proteomes" id="UP001590950">
    <property type="component" value="Unassembled WGS sequence"/>
</dbReference>
<evidence type="ECO:0000313" key="1">
    <source>
        <dbReference type="EMBL" id="KAL2044875.1"/>
    </source>
</evidence>
<name>A0ABR4AHE1_9LECA</name>
<evidence type="ECO:0000313" key="2">
    <source>
        <dbReference type="Proteomes" id="UP001590950"/>
    </source>
</evidence>
<organism evidence="1 2">
    <name type="scientific">Stereocaulon virgatum</name>
    <dbReference type="NCBI Taxonomy" id="373712"/>
    <lineage>
        <taxon>Eukaryota</taxon>
        <taxon>Fungi</taxon>
        <taxon>Dikarya</taxon>
        <taxon>Ascomycota</taxon>
        <taxon>Pezizomycotina</taxon>
        <taxon>Lecanoromycetes</taxon>
        <taxon>OSLEUM clade</taxon>
        <taxon>Lecanoromycetidae</taxon>
        <taxon>Lecanorales</taxon>
        <taxon>Lecanorineae</taxon>
        <taxon>Stereocaulaceae</taxon>
        <taxon>Stereocaulon</taxon>
    </lineage>
</organism>
<protein>
    <submittedName>
        <fullName evidence="1">Uncharacterized protein</fullName>
    </submittedName>
</protein>
<accession>A0ABR4AHE1</accession>
<proteinExistence type="predicted"/>
<comment type="caution">
    <text evidence="1">The sequence shown here is derived from an EMBL/GenBank/DDBJ whole genome shotgun (WGS) entry which is preliminary data.</text>
</comment>
<dbReference type="EMBL" id="JBEFKJ010000008">
    <property type="protein sequence ID" value="KAL2044875.1"/>
    <property type="molecule type" value="Genomic_DNA"/>
</dbReference>